<dbReference type="AlphaFoldDB" id="A0A518BQ50"/>
<dbReference type="Proteomes" id="UP000316921">
    <property type="component" value="Chromosome"/>
</dbReference>
<feature type="region of interest" description="Disordered" evidence="1">
    <location>
        <begin position="337"/>
        <end position="358"/>
    </location>
</feature>
<evidence type="ECO:0000313" key="3">
    <source>
        <dbReference type="Proteomes" id="UP000316921"/>
    </source>
</evidence>
<evidence type="ECO:0000313" key="2">
    <source>
        <dbReference type="EMBL" id="QDU69105.1"/>
    </source>
</evidence>
<proteinExistence type="predicted"/>
<keyword evidence="3" id="KW-1185">Reference proteome</keyword>
<organism evidence="2 3">
    <name type="scientific">Engelhardtia mirabilis</name>
    <dbReference type="NCBI Taxonomy" id="2528011"/>
    <lineage>
        <taxon>Bacteria</taxon>
        <taxon>Pseudomonadati</taxon>
        <taxon>Planctomycetota</taxon>
        <taxon>Planctomycetia</taxon>
        <taxon>Planctomycetia incertae sedis</taxon>
        <taxon>Engelhardtia</taxon>
    </lineage>
</organism>
<dbReference type="EMBL" id="CP036287">
    <property type="protein sequence ID" value="QDU69105.1"/>
    <property type="molecule type" value="Genomic_DNA"/>
</dbReference>
<accession>A0A518BQ50</accession>
<reference evidence="2 3" key="1">
    <citation type="submission" date="2019-02" db="EMBL/GenBank/DDBJ databases">
        <title>Deep-cultivation of Planctomycetes and their phenomic and genomic characterization uncovers novel biology.</title>
        <authorList>
            <person name="Wiegand S."/>
            <person name="Jogler M."/>
            <person name="Boedeker C."/>
            <person name="Pinto D."/>
            <person name="Vollmers J."/>
            <person name="Rivas-Marin E."/>
            <person name="Kohn T."/>
            <person name="Peeters S.H."/>
            <person name="Heuer A."/>
            <person name="Rast P."/>
            <person name="Oberbeckmann S."/>
            <person name="Bunk B."/>
            <person name="Jeske O."/>
            <person name="Meyerdierks A."/>
            <person name="Storesund J.E."/>
            <person name="Kallscheuer N."/>
            <person name="Luecker S."/>
            <person name="Lage O.M."/>
            <person name="Pohl T."/>
            <person name="Merkel B.J."/>
            <person name="Hornburger P."/>
            <person name="Mueller R.-W."/>
            <person name="Bruemmer F."/>
            <person name="Labrenz M."/>
            <person name="Spormann A.M."/>
            <person name="Op den Camp H."/>
            <person name="Overmann J."/>
            <person name="Amann R."/>
            <person name="Jetten M.S.M."/>
            <person name="Mascher T."/>
            <person name="Medema M.H."/>
            <person name="Devos D.P."/>
            <person name="Kaster A.-K."/>
            <person name="Ovreas L."/>
            <person name="Rohde M."/>
            <person name="Galperin M.Y."/>
            <person name="Jogler C."/>
        </authorList>
    </citation>
    <scope>NUCLEOTIDE SEQUENCE [LARGE SCALE GENOMIC DNA]</scope>
    <source>
        <strain evidence="2 3">Pla133</strain>
    </source>
</reference>
<evidence type="ECO:0000256" key="1">
    <source>
        <dbReference type="SAM" id="MobiDB-lite"/>
    </source>
</evidence>
<name>A0A518BQ50_9BACT</name>
<dbReference type="KEGG" id="pbap:Pla133_42210"/>
<gene>
    <name evidence="2" type="ORF">Pla133_42210</name>
</gene>
<dbReference type="RefSeq" id="WP_145068703.1">
    <property type="nucleotide sequence ID" value="NZ_CP036287.1"/>
</dbReference>
<sequence>MRAGPLLSLTAAAGAVAVGLLLLGPGGTDQPGVDRSEAALVEDPVPSPEPPSPAPFSVAIPAAAPVEAEANRAAQAPGTRVPHTLQSLHGRVSAPAGLTAGVRARVIDSRGEACTWVAADGAGNLVLELSRPVERARIEFDHPALAPLFLEPFDVPLGERRGFGLARMVPARTVSGSARLLDGAPAAGAEVFVLPPPGRLDSGVPPVTADGAGDFTLSGVPPRHGGLLFLHPGAAAYLAEVPPPTEPLVAELFETERRIEVLVLDELDQPLGGVAVELHSGALVLRRTVTDDEGRAGFGPLPELALEVSAETDERPRVEVGGVVPRADPGAVELVLEPGDDPEDADDEPQPRGHDRGWLGYELTDAQGQALPGALLELWDRPPGAPERFELPGRREEPLRAAFADQRGWALWQDLDDGPWWMVARAAGQLPAVVGPERAREDDPEPPLLSLEPAATLRGIVIAVDGSPVMSTPVDLTSSADRGAPLRLRLLTDRRGRFEAPALPLGNWTARALAPPGFEALGTSENELLELTAGEVAEIELILTGN</sequence>
<protein>
    <submittedName>
        <fullName evidence="2">Uncharacterized protein</fullName>
    </submittedName>
</protein>
<feature type="compositionally biased region" description="Acidic residues" evidence="1">
    <location>
        <begin position="338"/>
        <end position="348"/>
    </location>
</feature>